<proteinExistence type="predicted"/>
<sequence length="384" mass="42877">MAEESLSSWSKQHTSLFIDLLEQYPCLWKVKTKEYKNRDLRNVAINNICIEMSSKINCIVTHDIIVRKIHTLRTQFRREVKAAAVASRRAGATPAEAYTYTHGHIYDPAYTPRLWCFDELSFLDDSDAQAAYTWDDLEPYSQDTAADTPGGEDNGAQSDAGEGDAESRGGRVGAETAGDTLLSAACAAAPAIVAPEDAAKNLRFIREIEQYPCLYNFSLPEYTKRQTTTSAWQSVAEVMQDTVHNCKEKWRNLRTVFVRKMKASPAEASSGKKTPSKPYYLTEAMQFLLPYVRGHQTITRTPTHTKKYTDPDTDEDGLGEVKKERIDVGYGDGDGGSRKLFLLSLLDDVHAMSDAQMRKFRKLVLDAIDVVLEEMPNGGSPGHT</sequence>
<dbReference type="PANTHER" id="PTHR12243:SF60">
    <property type="entry name" value="SI:CH211-15D5.12-RELATED"/>
    <property type="match status" value="1"/>
</dbReference>
<feature type="domain" description="MADF" evidence="2">
    <location>
        <begin position="203"/>
        <end position="293"/>
    </location>
</feature>
<dbReference type="Pfam" id="PF10545">
    <property type="entry name" value="MADF_DNA_bdg"/>
    <property type="match status" value="2"/>
</dbReference>
<dbReference type="GO" id="GO:0005667">
    <property type="term" value="C:transcription regulator complex"/>
    <property type="evidence" value="ECO:0007669"/>
    <property type="project" value="TreeGrafter"/>
</dbReference>
<dbReference type="InterPro" id="IPR006578">
    <property type="entry name" value="MADF-dom"/>
</dbReference>
<dbReference type="GO" id="GO:0006357">
    <property type="term" value="P:regulation of transcription by RNA polymerase II"/>
    <property type="evidence" value="ECO:0007669"/>
    <property type="project" value="TreeGrafter"/>
</dbReference>
<keyword evidence="4" id="KW-1185">Reference proteome</keyword>
<evidence type="ECO:0000313" key="4">
    <source>
        <dbReference type="Proteomes" id="UP000770661"/>
    </source>
</evidence>
<dbReference type="InterPro" id="IPR039353">
    <property type="entry name" value="TF_Adf1"/>
</dbReference>
<name>A0A8J4XMW9_CHIOP</name>
<dbReference type="OrthoDB" id="6373967at2759"/>
<organism evidence="3 4">
    <name type="scientific">Chionoecetes opilio</name>
    <name type="common">Atlantic snow crab</name>
    <name type="synonym">Cancer opilio</name>
    <dbReference type="NCBI Taxonomy" id="41210"/>
    <lineage>
        <taxon>Eukaryota</taxon>
        <taxon>Metazoa</taxon>
        <taxon>Ecdysozoa</taxon>
        <taxon>Arthropoda</taxon>
        <taxon>Crustacea</taxon>
        <taxon>Multicrustacea</taxon>
        <taxon>Malacostraca</taxon>
        <taxon>Eumalacostraca</taxon>
        <taxon>Eucarida</taxon>
        <taxon>Decapoda</taxon>
        <taxon>Pleocyemata</taxon>
        <taxon>Brachyura</taxon>
        <taxon>Eubrachyura</taxon>
        <taxon>Majoidea</taxon>
        <taxon>Majidae</taxon>
        <taxon>Chionoecetes</taxon>
    </lineage>
</organism>
<protein>
    <recommendedName>
        <fullName evidence="2">MADF domain-containing protein</fullName>
    </recommendedName>
</protein>
<dbReference type="EMBL" id="JACEEZ010024124">
    <property type="protein sequence ID" value="KAG0710528.1"/>
    <property type="molecule type" value="Genomic_DNA"/>
</dbReference>
<evidence type="ECO:0000259" key="2">
    <source>
        <dbReference type="PROSITE" id="PS51029"/>
    </source>
</evidence>
<dbReference type="PANTHER" id="PTHR12243">
    <property type="entry name" value="MADF DOMAIN TRANSCRIPTION FACTOR"/>
    <property type="match status" value="1"/>
</dbReference>
<dbReference type="PROSITE" id="PS51029">
    <property type="entry name" value="MADF"/>
    <property type="match status" value="2"/>
</dbReference>
<accession>A0A8J4XMW9</accession>
<evidence type="ECO:0000256" key="1">
    <source>
        <dbReference type="SAM" id="MobiDB-lite"/>
    </source>
</evidence>
<reference evidence="3" key="1">
    <citation type="submission" date="2020-07" db="EMBL/GenBank/DDBJ databases">
        <title>The High-quality genome of the commercially important snow crab, Chionoecetes opilio.</title>
        <authorList>
            <person name="Jeong J.-H."/>
            <person name="Ryu S."/>
        </authorList>
    </citation>
    <scope>NUCLEOTIDE SEQUENCE</scope>
    <source>
        <strain evidence="3">MADBK_172401_WGS</strain>
        <tissue evidence="3">Digestive gland</tissue>
    </source>
</reference>
<dbReference type="GO" id="GO:0005634">
    <property type="term" value="C:nucleus"/>
    <property type="evidence" value="ECO:0007669"/>
    <property type="project" value="TreeGrafter"/>
</dbReference>
<gene>
    <name evidence="3" type="ORF">GWK47_022617</name>
</gene>
<comment type="caution">
    <text evidence="3">The sequence shown here is derived from an EMBL/GenBank/DDBJ whole genome shotgun (WGS) entry which is preliminary data.</text>
</comment>
<dbReference type="AlphaFoldDB" id="A0A8J4XMW9"/>
<dbReference type="SMART" id="SM00595">
    <property type="entry name" value="MADF"/>
    <property type="match status" value="2"/>
</dbReference>
<feature type="domain" description="MADF" evidence="2">
    <location>
        <begin position="16"/>
        <end position="128"/>
    </location>
</feature>
<evidence type="ECO:0000313" key="3">
    <source>
        <dbReference type="EMBL" id="KAG0710528.1"/>
    </source>
</evidence>
<dbReference type="Proteomes" id="UP000770661">
    <property type="component" value="Unassembled WGS sequence"/>
</dbReference>
<feature type="region of interest" description="Disordered" evidence="1">
    <location>
        <begin position="140"/>
        <end position="173"/>
    </location>
</feature>